<evidence type="ECO:0000256" key="1">
    <source>
        <dbReference type="SAM" id="Phobius"/>
    </source>
</evidence>
<evidence type="ECO:0000313" key="2">
    <source>
        <dbReference type="EMBL" id="OGG06975.1"/>
    </source>
</evidence>
<dbReference type="Proteomes" id="UP000177354">
    <property type="component" value="Unassembled WGS sequence"/>
</dbReference>
<keyword evidence="1" id="KW-0812">Transmembrane</keyword>
<feature type="transmembrane region" description="Helical" evidence="1">
    <location>
        <begin position="107"/>
        <end position="128"/>
    </location>
</feature>
<organism evidence="2 3">
    <name type="scientific">Candidatus Gottesmanbacteria bacterium RIFCSPHIGHO2_01_FULL_40_15</name>
    <dbReference type="NCBI Taxonomy" id="1798376"/>
    <lineage>
        <taxon>Bacteria</taxon>
        <taxon>Candidatus Gottesmaniibacteriota</taxon>
    </lineage>
</organism>
<sequence length="131" mass="14268">MKKSGHILLLNHFTGVNLGFSSADGSLNKMMPITAANIKDVTIITRPRNDCQIFSQACWTFFGSPPALIKLIPAISMLKKANNPAMIKINLNTALRRSIMPVNCPEVVIPGTLTIGFTLPIGSIIFTLKLF</sequence>
<keyword evidence="1" id="KW-1133">Transmembrane helix</keyword>
<protein>
    <submittedName>
        <fullName evidence="2">Uncharacterized protein</fullName>
    </submittedName>
</protein>
<proteinExistence type="predicted"/>
<name>A0A1F5Z3N5_9BACT</name>
<dbReference type="EMBL" id="MFJF01000012">
    <property type="protein sequence ID" value="OGG06975.1"/>
    <property type="molecule type" value="Genomic_DNA"/>
</dbReference>
<evidence type="ECO:0000313" key="3">
    <source>
        <dbReference type="Proteomes" id="UP000177354"/>
    </source>
</evidence>
<accession>A0A1F5Z3N5</accession>
<reference evidence="2 3" key="1">
    <citation type="journal article" date="2016" name="Nat. Commun.">
        <title>Thousands of microbial genomes shed light on interconnected biogeochemical processes in an aquifer system.</title>
        <authorList>
            <person name="Anantharaman K."/>
            <person name="Brown C.T."/>
            <person name="Hug L.A."/>
            <person name="Sharon I."/>
            <person name="Castelle C.J."/>
            <person name="Probst A.J."/>
            <person name="Thomas B.C."/>
            <person name="Singh A."/>
            <person name="Wilkins M.J."/>
            <person name="Karaoz U."/>
            <person name="Brodie E.L."/>
            <person name="Williams K.H."/>
            <person name="Hubbard S.S."/>
            <person name="Banfield J.F."/>
        </authorList>
    </citation>
    <scope>NUCLEOTIDE SEQUENCE [LARGE SCALE GENOMIC DNA]</scope>
</reference>
<gene>
    <name evidence="2" type="ORF">A2777_03840</name>
</gene>
<dbReference type="AlphaFoldDB" id="A0A1F5Z3N5"/>
<comment type="caution">
    <text evidence="2">The sequence shown here is derived from an EMBL/GenBank/DDBJ whole genome shotgun (WGS) entry which is preliminary data.</text>
</comment>
<keyword evidence="1" id="KW-0472">Membrane</keyword>